<dbReference type="Gene3D" id="4.10.320.10">
    <property type="entry name" value="E3-binding domain"/>
    <property type="match status" value="1"/>
</dbReference>
<evidence type="ECO:0000259" key="3">
    <source>
        <dbReference type="Pfam" id="PF11774"/>
    </source>
</evidence>
<feature type="domain" description="Lsr2 dimerization" evidence="3">
    <location>
        <begin position="1"/>
        <end position="57"/>
    </location>
</feature>
<dbReference type="Proteomes" id="UP001304769">
    <property type="component" value="Unassembled WGS sequence"/>
</dbReference>
<gene>
    <name evidence="5" type="ORF">SPF06_18920</name>
</gene>
<name>A0ABU5TBB5_9MICC</name>
<feature type="domain" description="Lsr2 DNA-binding" evidence="4">
    <location>
        <begin position="73"/>
        <end position="107"/>
    </location>
</feature>
<dbReference type="Gene3D" id="3.30.60.230">
    <property type="entry name" value="Lsr2, dimerization domain"/>
    <property type="match status" value="1"/>
</dbReference>
<dbReference type="RefSeq" id="WP_323280708.1">
    <property type="nucleotide sequence ID" value="NZ_JAYGGQ010000017.1"/>
</dbReference>
<organism evidence="5 6">
    <name type="scientific">Sinomonas terricola</name>
    <dbReference type="NCBI Taxonomy" id="3110330"/>
    <lineage>
        <taxon>Bacteria</taxon>
        <taxon>Bacillati</taxon>
        <taxon>Actinomycetota</taxon>
        <taxon>Actinomycetes</taxon>
        <taxon>Micrococcales</taxon>
        <taxon>Micrococcaceae</taxon>
        <taxon>Sinomonas</taxon>
    </lineage>
</organism>
<comment type="caution">
    <text evidence="5">The sequence shown here is derived from an EMBL/GenBank/DDBJ whole genome shotgun (WGS) entry which is preliminary data.</text>
</comment>
<evidence type="ECO:0000259" key="4">
    <source>
        <dbReference type="Pfam" id="PF23359"/>
    </source>
</evidence>
<dbReference type="EMBL" id="JAYGGQ010000017">
    <property type="protein sequence ID" value="MEA5456800.1"/>
    <property type="molecule type" value="Genomic_DNA"/>
</dbReference>
<dbReference type="Pfam" id="PF23359">
    <property type="entry name" value="Lsr2_DNA-bd"/>
    <property type="match status" value="1"/>
</dbReference>
<sequence length="113" mass="12233">MAQHFRIELTDDIDGSEATETVAFSLDGVSYEIDLNGVNASGLREKIAPFAAAARKSPRGGARTAVRRPQRSGSRSATIRQWAQENGYQVSARGRIHREVEAAYDKAQAAALS</sequence>
<dbReference type="InterPro" id="IPR055370">
    <property type="entry name" value="Lsr2_DNA-bd"/>
</dbReference>
<evidence type="ECO:0000256" key="1">
    <source>
        <dbReference type="ARBA" id="ARBA00023125"/>
    </source>
</evidence>
<reference evidence="5 6" key="1">
    <citation type="submission" date="2023-12" db="EMBL/GenBank/DDBJ databases">
        <title>Sinomonas terricola sp. nov, isolated from litchi orchard soil in Guangdong, PR China.</title>
        <authorList>
            <person name="Jiaxin W."/>
            <person name="Yang Z."/>
            <person name="Honghui Z."/>
        </authorList>
    </citation>
    <scope>NUCLEOTIDE SEQUENCE [LARGE SCALE GENOMIC DNA]</scope>
    <source>
        <strain evidence="5 6">JGH33</strain>
    </source>
</reference>
<dbReference type="InterPro" id="IPR042261">
    <property type="entry name" value="Lsr2-like_dimerization"/>
</dbReference>
<protein>
    <submittedName>
        <fullName evidence="5">Lsr2 family protein</fullName>
    </submittedName>
</protein>
<evidence type="ECO:0000256" key="2">
    <source>
        <dbReference type="SAM" id="MobiDB-lite"/>
    </source>
</evidence>
<evidence type="ECO:0000313" key="6">
    <source>
        <dbReference type="Proteomes" id="UP001304769"/>
    </source>
</evidence>
<feature type="region of interest" description="Disordered" evidence="2">
    <location>
        <begin position="54"/>
        <end position="78"/>
    </location>
</feature>
<evidence type="ECO:0000313" key="5">
    <source>
        <dbReference type="EMBL" id="MEA5456800.1"/>
    </source>
</evidence>
<dbReference type="InterPro" id="IPR036625">
    <property type="entry name" value="E3-bd_dom_sf"/>
</dbReference>
<dbReference type="Pfam" id="PF11774">
    <property type="entry name" value="Lsr2"/>
    <property type="match status" value="1"/>
</dbReference>
<dbReference type="InterPro" id="IPR024412">
    <property type="entry name" value="Lsr2_dim_dom"/>
</dbReference>
<accession>A0ABU5TBB5</accession>
<keyword evidence="1" id="KW-0238">DNA-binding</keyword>
<keyword evidence="6" id="KW-1185">Reference proteome</keyword>
<proteinExistence type="predicted"/>